<dbReference type="HAMAP" id="MF_00004">
    <property type="entry name" value="Aden_phosphoribosyltr"/>
    <property type="match status" value="1"/>
</dbReference>
<evidence type="ECO:0000313" key="13">
    <source>
        <dbReference type="EMBL" id="SEH14536.1"/>
    </source>
</evidence>
<dbReference type="InterPro" id="IPR005764">
    <property type="entry name" value="Ade_phspho_trans"/>
</dbReference>
<evidence type="ECO:0000259" key="12">
    <source>
        <dbReference type="Pfam" id="PF00156"/>
    </source>
</evidence>
<dbReference type="SUPFAM" id="SSF53271">
    <property type="entry name" value="PRTase-like"/>
    <property type="match status" value="1"/>
</dbReference>
<evidence type="ECO:0000256" key="4">
    <source>
        <dbReference type="ARBA" id="ARBA00004659"/>
    </source>
</evidence>
<evidence type="ECO:0000256" key="2">
    <source>
        <dbReference type="ARBA" id="ARBA00003968"/>
    </source>
</evidence>
<dbReference type="GO" id="GO:0006166">
    <property type="term" value="P:purine ribonucleoside salvage"/>
    <property type="evidence" value="ECO:0007669"/>
    <property type="project" value="UniProtKB-UniRule"/>
</dbReference>
<dbReference type="Proteomes" id="UP000222056">
    <property type="component" value="Unassembled WGS sequence"/>
</dbReference>
<dbReference type="EC" id="2.4.2.7" evidence="6 11"/>
<dbReference type="GO" id="GO:0006168">
    <property type="term" value="P:adenine salvage"/>
    <property type="evidence" value="ECO:0007669"/>
    <property type="project" value="InterPro"/>
</dbReference>
<dbReference type="OrthoDB" id="9803963at2"/>
<comment type="subunit">
    <text evidence="11">Homodimer.</text>
</comment>
<protein>
    <recommendedName>
        <fullName evidence="6 11">Adenine phosphoribosyltransferase</fullName>
        <shortName evidence="11">APRT</shortName>
        <ecNumber evidence="6 11">2.4.2.7</ecNumber>
    </recommendedName>
</protein>
<evidence type="ECO:0000256" key="9">
    <source>
        <dbReference type="ARBA" id="ARBA00022679"/>
    </source>
</evidence>
<evidence type="ECO:0000256" key="1">
    <source>
        <dbReference type="ARBA" id="ARBA00000868"/>
    </source>
</evidence>
<dbReference type="PANTHER" id="PTHR32315:SF3">
    <property type="entry name" value="ADENINE PHOSPHORIBOSYLTRANSFERASE"/>
    <property type="match status" value="1"/>
</dbReference>
<dbReference type="Gene3D" id="3.40.50.2020">
    <property type="match status" value="1"/>
</dbReference>
<comment type="similarity">
    <text evidence="5 11">Belongs to the purine/pyrimidine phosphoribosyltransferase family.</text>
</comment>
<dbReference type="STRING" id="29539.SAMN02745716_1663"/>
<accession>A0A1H6FUQ5</accession>
<dbReference type="EMBL" id="FNWJ01000002">
    <property type="protein sequence ID" value="SEH14536.1"/>
    <property type="molecule type" value="Genomic_DNA"/>
</dbReference>
<comment type="catalytic activity">
    <reaction evidence="1 11">
        <text>AMP + diphosphate = 5-phospho-alpha-D-ribose 1-diphosphate + adenine</text>
        <dbReference type="Rhea" id="RHEA:16609"/>
        <dbReference type="ChEBI" id="CHEBI:16708"/>
        <dbReference type="ChEBI" id="CHEBI:33019"/>
        <dbReference type="ChEBI" id="CHEBI:58017"/>
        <dbReference type="ChEBI" id="CHEBI:456215"/>
        <dbReference type="EC" id="2.4.2.7"/>
    </reaction>
</comment>
<organism evidence="13 14">
    <name type="scientific">Thermoleophilum album</name>
    <dbReference type="NCBI Taxonomy" id="29539"/>
    <lineage>
        <taxon>Bacteria</taxon>
        <taxon>Bacillati</taxon>
        <taxon>Actinomycetota</taxon>
        <taxon>Thermoleophilia</taxon>
        <taxon>Thermoleophilales</taxon>
        <taxon>Thermoleophilaceae</taxon>
        <taxon>Thermoleophilum</taxon>
    </lineage>
</organism>
<gene>
    <name evidence="11" type="primary">apt</name>
    <name evidence="13" type="ORF">SAMN02745716_1663</name>
</gene>
<evidence type="ECO:0000256" key="7">
    <source>
        <dbReference type="ARBA" id="ARBA00022490"/>
    </source>
</evidence>
<dbReference type="AlphaFoldDB" id="A0A1H6FUQ5"/>
<dbReference type="InterPro" id="IPR050054">
    <property type="entry name" value="UPRTase/APRTase"/>
</dbReference>
<comment type="pathway">
    <text evidence="4 11">Purine metabolism; AMP biosynthesis via salvage pathway; AMP from adenine: step 1/1.</text>
</comment>
<dbReference type="RefSeq" id="WP_093118068.1">
    <property type="nucleotide sequence ID" value="NZ_FNWJ01000002.1"/>
</dbReference>
<keyword evidence="7 11" id="KW-0963">Cytoplasm</keyword>
<evidence type="ECO:0000256" key="5">
    <source>
        <dbReference type="ARBA" id="ARBA00008391"/>
    </source>
</evidence>
<comment type="function">
    <text evidence="2 11">Catalyzes a salvage reaction resulting in the formation of AMP, that is energically less costly than de novo synthesis.</text>
</comment>
<evidence type="ECO:0000256" key="3">
    <source>
        <dbReference type="ARBA" id="ARBA00004496"/>
    </source>
</evidence>
<dbReference type="GO" id="GO:0002055">
    <property type="term" value="F:adenine binding"/>
    <property type="evidence" value="ECO:0007669"/>
    <property type="project" value="TreeGrafter"/>
</dbReference>
<feature type="domain" description="Phosphoribosyltransferase" evidence="12">
    <location>
        <begin position="47"/>
        <end position="148"/>
    </location>
</feature>
<evidence type="ECO:0000313" key="14">
    <source>
        <dbReference type="Proteomes" id="UP000222056"/>
    </source>
</evidence>
<dbReference type="InterPro" id="IPR000836">
    <property type="entry name" value="PRTase_dom"/>
</dbReference>
<dbReference type="GO" id="GO:0005737">
    <property type="term" value="C:cytoplasm"/>
    <property type="evidence" value="ECO:0007669"/>
    <property type="project" value="UniProtKB-SubCell"/>
</dbReference>
<dbReference type="PANTHER" id="PTHR32315">
    <property type="entry name" value="ADENINE PHOSPHORIBOSYLTRANSFERASE"/>
    <property type="match status" value="1"/>
</dbReference>
<sequence length="173" mass="18630">MDLRRYIADIPDFPRPGIVFKDITPLFLDRAALRYVVDRFAQLARELRADFVLAAEARGFVLGGAIAAAADAGFVLARKPGKLPRETESVEYQLEYGVDALEMHADALAGGARVLVHDDLLATGGTASALCELVERKGAEVVACAFVIELAFLGGRARLAGRRVESLVVFDSP</sequence>
<dbReference type="GO" id="GO:0003999">
    <property type="term" value="F:adenine phosphoribosyltransferase activity"/>
    <property type="evidence" value="ECO:0007669"/>
    <property type="project" value="UniProtKB-UniRule"/>
</dbReference>
<evidence type="ECO:0000256" key="6">
    <source>
        <dbReference type="ARBA" id="ARBA00011893"/>
    </source>
</evidence>
<comment type="subcellular location">
    <subcellularLocation>
        <location evidence="3 11">Cytoplasm</location>
    </subcellularLocation>
</comment>
<reference evidence="14" key="1">
    <citation type="submission" date="2016-10" db="EMBL/GenBank/DDBJ databases">
        <authorList>
            <person name="Varghese N."/>
            <person name="Submissions S."/>
        </authorList>
    </citation>
    <scope>NUCLEOTIDE SEQUENCE [LARGE SCALE GENOMIC DNA]</scope>
    <source>
        <strain evidence="14">ATCC 35263</strain>
    </source>
</reference>
<dbReference type="GO" id="GO:0016208">
    <property type="term" value="F:AMP binding"/>
    <property type="evidence" value="ECO:0007669"/>
    <property type="project" value="TreeGrafter"/>
</dbReference>
<evidence type="ECO:0000256" key="11">
    <source>
        <dbReference type="HAMAP-Rule" id="MF_00004"/>
    </source>
</evidence>
<dbReference type="FunFam" id="3.40.50.2020:FF:000021">
    <property type="entry name" value="Adenine phosphoribosyltransferase"/>
    <property type="match status" value="1"/>
</dbReference>
<keyword evidence="10 11" id="KW-0660">Purine salvage</keyword>
<dbReference type="NCBIfam" id="NF002634">
    <property type="entry name" value="PRK02304.1-3"/>
    <property type="match status" value="1"/>
</dbReference>
<keyword evidence="8 11" id="KW-0328">Glycosyltransferase</keyword>
<dbReference type="UniPathway" id="UPA00588">
    <property type="reaction ID" value="UER00646"/>
</dbReference>
<dbReference type="CDD" id="cd06223">
    <property type="entry name" value="PRTases_typeI"/>
    <property type="match status" value="1"/>
</dbReference>
<dbReference type="GO" id="GO:0044209">
    <property type="term" value="P:AMP salvage"/>
    <property type="evidence" value="ECO:0007669"/>
    <property type="project" value="UniProtKB-UniRule"/>
</dbReference>
<dbReference type="NCBIfam" id="TIGR01090">
    <property type="entry name" value="apt"/>
    <property type="match status" value="1"/>
</dbReference>
<keyword evidence="14" id="KW-1185">Reference proteome</keyword>
<name>A0A1H6FUQ5_THEAL</name>
<evidence type="ECO:0000256" key="10">
    <source>
        <dbReference type="ARBA" id="ARBA00022726"/>
    </source>
</evidence>
<dbReference type="NCBIfam" id="NF002636">
    <property type="entry name" value="PRK02304.1-5"/>
    <property type="match status" value="1"/>
</dbReference>
<dbReference type="InterPro" id="IPR029057">
    <property type="entry name" value="PRTase-like"/>
</dbReference>
<proteinExistence type="inferred from homology"/>
<evidence type="ECO:0000256" key="8">
    <source>
        <dbReference type="ARBA" id="ARBA00022676"/>
    </source>
</evidence>
<dbReference type="Pfam" id="PF00156">
    <property type="entry name" value="Pribosyltran"/>
    <property type="match status" value="1"/>
</dbReference>
<keyword evidence="9 11" id="KW-0808">Transferase</keyword>